<dbReference type="EMBL" id="JATAAI010000003">
    <property type="protein sequence ID" value="KAK1747133.1"/>
    <property type="molecule type" value="Genomic_DNA"/>
</dbReference>
<comment type="caution">
    <text evidence="2">The sequence shown here is derived from an EMBL/GenBank/DDBJ whole genome shotgun (WGS) entry which is preliminary data.</text>
</comment>
<dbReference type="AlphaFoldDB" id="A0AAD9DIU0"/>
<reference evidence="2" key="1">
    <citation type="submission" date="2023-06" db="EMBL/GenBank/DDBJ databases">
        <title>Survivors Of The Sea: Transcriptome response of Skeletonema marinoi to long-term dormancy.</title>
        <authorList>
            <person name="Pinder M.I.M."/>
            <person name="Kourtchenko O."/>
            <person name="Robertson E.K."/>
            <person name="Larsson T."/>
            <person name="Maumus F."/>
            <person name="Osuna-Cruz C.M."/>
            <person name="Vancaester E."/>
            <person name="Stenow R."/>
            <person name="Vandepoele K."/>
            <person name="Ploug H."/>
            <person name="Bruchert V."/>
            <person name="Godhe A."/>
            <person name="Topel M."/>
        </authorList>
    </citation>
    <scope>NUCLEOTIDE SEQUENCE</scope>
    <source>
        <strain evidence="2">R05AC</strain>
    </source>
</reference>
<keyword evidence="1" id="KW-0732">Signal</keyword>
<protein>
    <submittedName>
        <fullName evidence="2">Uncharacterized protein</fullName>
    </submittedName>
</protein>
<sequence length="128" mass="14374">MRTFVVAALIAGASAFGVPPMTTSRQSTALNAFLTPDERADKIARWGEIRAMTKDEAAANLEGEELETYNRYYEETRDGILKMQELAGLMMKDVEPPRIAPKSKNQRKRDKWALTQRRAAARAAMPML</sequence>
<name>A0AAD9DIU0_9STRA</name>
<feature type="signal peptide" evidence="1">
    <location>
        <begin position="1"/>
        <end position="15"/>
    </location>
</feature>
<keyword evidence="3" id="KW-1185">Reference proteome</keyword>
<gene>
    <name evidence="2" type="ORF">QTG54_002477</name>
</gene>
<evidence type="ECO:0000256" key="1">
    <source>
        <dbReference type="SAM" id="SignalP"/>
    </source>
</evidence>
<proteinExistence type="predicted"/>
<feature type="chain" id="PRO_5042071000" evidence="1">
    <location>
        <begin position="16"/>
        <end position="128"/>
    </location>
</feature>
<organism evidence="2 3">
    <name type="scientific">Skeletonema marinoi</name>
    <dbReference type="NCBI Taxonomy" id="267567"/>
    <lineage>
        <taxon>Eukaryota</taxon>
        <taxon>Sar</taxon>
        <taxon>Stramenopiles</taxon>
        <taxon>Ochrophyta</taxon>
        <taxon>Bacillariophyta</taxon>
        <taxon>Coscinodiscophyceae</taxon>
        <taxon>Thalassiosirophycidae</taxon>
        <taxon>Thalassiosirales</taxon>
        <taxon>Skeletonemataceae</taxon>
        <taxon>Skeletonema</taxon>
        <taxon>Skeletonema marinoi-dohrnii complex</taxon>
    </lineage>
</organism>
<evidence type="ECO:0000313" key="3">
    <source>
        <dbReference type="Proteomes" id="UP001224775"/>
    </source>
</evidence>
<evidence type="ECO:0000313" key="2">
    <source>
        <dbReference type="EMBL" id="KAK1747133.1"/>
    </source>
</evidence>
<accession>A0AAD9DIU0</accession>
<dbReference type="Proteomes" id="UP001224775">
    <property type="component" value="Unassembled WGS sequence"/>
</dbReference>